<dbReference type="EMBL" id="MCGN01000001">
    <property type="protein sequence ID" value="ORZ02938.1"/>
    <property type="molecule type" value="Genomic_DNA"/>
</dbReference>
<dbReference type="AlphaFoldDB" id="A0A1X2HV24"/>
<keyword evidence="3" id="KW-1185">Reference proteome</keyword>
<proteinExistence type="predicted"/>
<dbReference type="InParanoid" id="A0A1X2HV24"/>
<sequence>MRNRATMGGFNRSTRCRNRTGGRLRIGGGRRKQHGRTGGRLISRKGVRRRPRCWKGIRRCTRRRKSTRFGGRALMSGLTHGSPVVQAVCAGERKLVTIVSVGGFRLLGHIRLLAHSRLAGGIGGFRIILPQCGGDGFELGDCLGVSLRERNGDDDKG</sequence>
<feature type="region of interest" description="Disordered" evidence="1">
    <location>
        <begin position="1"/>
        <end position="37"/>
    </location>
</feature>
<comment type="caution">
    <text evidence="2">The sequence shown here is derived from an EMBL/GenBank/DDBJ whole genome shotgun (WGS) entry which is preliminary data.</text>
</comment>
<reference evidence="2 3" key="1">
    <citation type="submission" date="2016-07" db="EMBL/GenBank/DDBJ databases">
        <title>Pervasive Adenine N6-methylation of Active Genes in Fungi.</title>
        <authorList>
            <consortium name="DOE Joint Genome Institute"/>
            <person name="Mondo S.J."/>
            <person name="Dannebaum R.O."/>
            <person name="Kuo R.C."/>
            <person name="Labutti K."/>
            <person name="Haridas S."/>
            <person name="Kuo A."/>
            <person name="Salamov A."/>
            <person name="Ahrendt S.R."/>
            <person name="Lipzen A."/>
            <person name="Sullivan W."/>
            <person name="Andreopoulos W.B."/>
            <person name="Clum A."/>
            <person name="Lindquist E."/>
            <person name="Daum C."/>
            <person name="Ramamoorthy G.K."/>
            <person name="Gryganskyi A."/>
            <person name="Culley D."/>
            <person name="Magnuson J.K."/>
            <person name="James T.Y."/>
            <person name="O'Malley M.A."/>
            <person name="Stajich J.E."/>
            <person name="Spatafora J.W."/>
            <person name="Visel A."/>
            <person name="Grigoriev I.V."/>
        </authorList>
    </citation>
    <scope>NUCLEOTIDE SEQUENCE [LARGE SCALE GENOMIC DNA]</scope>
    <source>
        <strain evidence="2 3">NRRL 2496</strain>
    </source>
</reference>
<evidence type="ECO:0000313" key="2">
    <source>
        <dbReference type="EMBL" id="ORZ02938.1"/>
    </source>
</evidence>
<dbReference type="Proteomes" id="UP000242180">
    <property type="component" value="Unassembled WGS sequence"/>
</dbReference>
<protein>
    <submittedName>
        <fullName evidence="2">Uncharacterized protein</fullName>
    </submittedName>
</protein>
<evidence type="ECO:0000313" key="3">
    <source>
        <dbReference type="Proteomes" id="UP000242180"/>
    </source>
</evidence>
<name>A0A1X2HV24_SYNRA</name>
<accession>A0A1X2HV24</accession>
<feature type="compositionally biased region" description="Basic residues" evidence="1">
    <location>
        <begin position="14"/>
        <end position="37"/>
    </location>
</feature>
<gene>
    <name evidence="2" type="ORF">BCR43DRAFT_482425</name>
</gene>
<organism evidence="2 3">
    <name type="scientific">Syncephalastrum racemosum</name>
    <name type="common">Filamentous fungus</name>
    <dbReference type="NCBI Taxonomy" id="13706"/>
    <lineage>
        <taxon>Eukaryota</taxon>
        <taxon>Fungi</taxon>
        <taxon>Fungi incertae sedis</taxon>
        <taxon>Mucoromycota</taxon>
        <taxon>Mucoromycotina</taxon>
        <taxon>Mucoromycetes</taxon>
        <taxon>Mucorales</taxon>
        <taxon>Syncephalastraceae</taxon>
        <taxon>Syncephalastrum</taxon>
    </lineage>
</organism>
<evidence type="ECO:0000256" key="1">
    <source>
        <dbReference type="SAM" id="MobiDB-lite"/>
    </source>
</evidence>